<protein>
    <submittedName>
        <fullName evidence="1">Uncharacterized protein</fullName>
    </submittedName>
</protein>
<keyword evidence="2" id="KW-1185">Reference proteome</keyword>
<proteinExistence type="predicted"/>
<dbReference type="EMBL" id="CP074371">
    <property type="protein sequence ID" value="QVI19544.1"/>
    <property type="molecule type" value="Genomic_DNA"/>
</dbReference>
<dbReference type="RefSeq" id="WP_213555576.1">
    <property type="nucleotide sequence ID" value="NZ_JBHZDI010000038.1"/>
</dbReference>
<name>A0ABX8CJ44_9NOCA</name>
<sequence length="85" mass="9482">MSVESLSASKSTAVALISRGEYDQLVHRGQAGPVPAIEATPVLDRWRDSHPEWRGRHWRFVADDTAVLRLHPVNVARAERRSLAA</sequence>
<gene>
    <name evidence="1" type="ORF">KHQ06_24615</name>
</gene>
<accession>A0ABX8CJ44</accession>
<organism evidence="1 2">
    <name type="scientific">Nocardia tengchongensis</name>
    <dbReference type="NCBI Taxonomy" id="2055889"/>
    <lineage>
        <taxon>Bacteria</taxon>
        <taxon>Bacillati</taxon>
        <taxon>Actinomycetota</taxon>
        <taxon>Actinomycetes</taxon>
        <taxon>Mycobacteriales</taxon>
        <taxon>Nocardiaceae</taxon>
        <taxon>Nocardia</taxon>
    </lineage>
</organism>
<evidence type="ECO:0000313" key="2">
    <source>
        <dbReference type="Proteomes" id="UP000683310"/>
    </source>
</evidence>
<evidence type="ECO:0000313" key="1">
    <source>
        <dbReference type="EMBL" id="QVI19544.1"/>
    </source>
</evidence>
<dbReference type="Proteomes" id="UP000683310">
    <property type="component" value="Chromosome"/>
</dbReference>
<reference evidence="1 2" key="1">
    <citation type="submission" date="2021-04" db="EMBL/GenBank/DDBJ databases">
        <title>Nocardia tengchongensis.</title>
        <authorList>
            <person name="Zhuang k."/>
            <person name="Ran Y."/>
            <person name="Li W."/>
        </authorList>
    </citation>
    <scope>NUCLEOTIDE SEQUENCE [LARGE SCALE GENOMIC DNA]</scope>
    <source>
        <strain evidence="1 2">CFH S0057</strain>
    </source>
</reference>